<organism evidence="1 2">
    <name type="scientific">Avena sativa</name>
    <name type="common">Oat</name>
    <dbReference type="NCBI Taxonomy" id="4498"/>
    <lineage>
        <taxon>Eukaryota</taxon>
        <taxon>Viridiplantae</taxon>
        <taxon>Streptophyta</taxon>
        <taxon>Embryophyta</taxon>
        <taxon>Tracheophyta</taxon>
        <taxon>Spermatophyta</taxon>
        <taxon>Magnoliopsida</taxon>
        <taxon>Liliopsida</taxon>
        <taxon>Poales</taxon>
        <taxon>Poaceae</taxon>
        <taxon>BOP clade</taxon>
        <taxon>Pooideae</taxon>
        <taxon>Poodae</taxon>
        <taxon>Poeae</taxon>
        <taxon>Poeae Chloroplast Group 1 (Aveneae type)</taxon>
        <taxon>Aveninae</taxon>
        <taxon>Avena</taxon>
    </lineage>
</organism>
<sequence length="1161" mass="127366">MSSSGLPTTAAASTGAATATSQQTPPPATSGPPASGTAALAADAATVLSPAEMSSAIRDLTLAVSNLRTFLQAPYAPPPPPAATAAPQGIPITQIRFPSSPSPLPTWIDTPINTSAPPQPTVLPPPATTYGGYTDPYAGSSMVPQYSPPTTTGHHESAYTASPHVQQPPRFTKMEFATYDGTVDPLNWLNQCDQFFRGQRTMASDRTWIASYHLRGTAQTCRLAELGRLPFTTSVQDFADRFQTLACHTPGVTARQRAELFFGGLPDHIRVDVKMRDPQDLQMAMYYARAYEQRANAMQQAFPGRGARTPTSPAPAAATPTRPALPAATAAAPTPTRTFHRLTSAEELERRRKGLCFNYDKPYAPGHTCARLFYLETVDDAEVEALTAEVDTTTLSEAGVTTYGPVDATAFVVSLHALEGIKTAKTMLLPVMINGERLTALVDTGSTHNFLSRDAMRRLALQPAGAEKFSVTVANGDRLTCHGVAWQVPVLIGDEPFSINCVGIDLGCYDFILGVDFLSTLGPILWDLDVLSLIFWRAGGRRVQWTGIGGSGAATPQLQLMAAVLDEAHPLLADLLQQHNDIFDEPQGLPPVRPCDHRIHLLPDTAPVAVRPYQYPQLQKDELERQVAVMLAQGIIRISTSPFSAPVLLVRKPDGTWRFCIDYRALNAMTSKDKFPIPVVDELLDELHGARFFTKLDLRSGYHQVCMHPDDIQKTVFRTHHGHFEFLVMLFGLSNAPATFQALMNDMLSPYLRCFVLVFFDDILIYSSSWAEHPQHVAIIFNELRAHRLHLKRSKCSFGTTSVAYLGHVISAEGVAMDADKVAAVTAWPTPRSPRALCGFLGLAGYYRKYIQDFGLIAAPLTRLLRHDAFSWDEEATMALKFLLDQRLSTVPQHQWISKLFGFDFTVEYRPGRLNTVVDALSRRDTEDVTDDVATAGAVLCIRSGPSFAFIDDIRRATSTAADAQALRGRLDTGELGAPWRLDDGLLIHGRRLFVPDHDDLRHQVLSLAHSTGHEGVQNTLHRLRADFYIPGDGALVWADISMDFIEGLPKVGGKSVILTVVDRFSKYAHFITLGHPYTAASVARAFFDGIVRLHGFPSSIVSDRDPLFTGHVWPDIFRLAGVKIRMSTAFHPQTDGQSEVVNKVIAMYLRCVMGDRPRAW</sequence>
<dbReference type="Proteomes" id="UP001732700">
    <property type="component" value="Chromosome 7A"/>
</dbReference>
<evidence type="ECO:0000313" key="2">
    <source>
        <dbReference type="Proteomes" id="UP001732700"/>
    </source>
</evidence>
<protein>
    <submittedName>
        <fullName evidence="1">Uncharacterized protein</fullName>
    </submittedName>
</protein>
<accession>A0ACD5ZSD6</accession>
<reference evidence="1" key="1">
    <citation type="submission" date="2021-05" db="EMBL/GenBank/DDBJ databases">
        <authorList>
            <person name="Scholz U."/>
            <person name="Mascher M."/>
            <person name="Fiebig A."/>
        </authorList>
    </citation>
    <scope>NUCLEOTIDE SEQUENCE [LARGE SCALE GENOMIC DNA]</scope>
</reference>
<evidence type="ECO:0000313" key="1">
    <source>
        <dbReference type="EnsemblPlants" id="AVESA.00010b.r2.7AG1199380.1.CDS"/>
    </source>
</evidence>
<keyword evidence="2" id="KW-1185">Reference proteome</keyword>
<proteinExistence type="predicted"/>
<reference evidence="1" key="2">
    <citation type="submission" date="2025-09" db="UniProtKB">
        <authorList>
            <consortium name="EnsemblPlants"/>
        </authorList>
    </citation>
    <scope>IDENTIFICATION</scope>
</reference>
<dbReference type="EnsemblPlants" id="AVESA.00010b.r2.7AG1199380.1">
    <property type="protein sequence ID" value="AVESA.00010b.r2.7AG1199380.1.CDS"/>
    <property type="gene ID" value="AVESA.00010b.r2.7AG1199380"/>
</dbReference>
<name>A0ACD5ZSD6_AVESA</name>